<name>A0A974WL43_9BACT</name>
<dbReference type="RefSeq" id="WP_205721879.1">
    <property type="nucleotide sequence ID" value="NZ_CP070608.1"/>
</dbReference>
<dbReference type="AlphaFoldDB" id="A0A974WL43"/>
<sequence>MNHLIKFFTLSICLLAISCAGNKTQEEANSTEESELPKEEQIEKSLYDEVMAVHDEMMPKMESMMEIKGRLIEMSDSLREAGKATESSVYVSAVDKIEGADEAMMGWMRQFKPNMEGMSHQEKVDYLTTQKNKMDSVKVVMQVAISNGDSLLSN</sequence>
<organism evidence="1 2">
    <name type="scientific">Fulvivirga lutea</name>
    <dbReference type="NCBI Taxonomy" id="2810512"/>
    <lineage>
        <taxon>Bacteria</taxon>
        <taxon>Pseudomonadati</taxon>
        <taxon>Bacteroidota</taxon>
        <taxon>Cytophagia</taxon>
        <taxon>Cytophagales</taxon>
        <taxon>Fulvivirgaceae</taxon>
        <taxon>Fulvivirga</taxon>
    </lineage>
</organism>
<dbReference type="Proteomes" id="UP000662783">
    <property type="component" value="Chromosome"/>
</dbReference>
<gene>
    <name evidence="1" type="ORF">JR347_17565</name>
</gene>
<dbReference type="KEGG" id="fuv:JR347_17565"/>
<keyword evidence="2" id="KW-1185">Reference proteome</keyword>
<evidence type="ECO:0000313" key="2">
    <source>
        <dbReference type="Proteomes" id="UP000662783"/>
    </source>
</evidence>
<proteinExistence type="predicted"/>
<evidence type="ECO:0008006" key="3">
    <source>
        <dbReference type="Google" id="ProtNLM"/>
    </source>
</evidence>
<evidence type="ECO:0000313" key="1">
    <source>
        <dbReference type="EMBL" id="QSE97368.1"/>
    </source>
</evidence>
<accession>A0A974WL43</accession>
<reference evidence="1" key="1">
    <citation type="submission" date="2021-02" db="EMBL/GenBank/DDBJ databases">
        <title>Fulvivirga sp. S481 isolated from sea water.</title>
        <authorList>
            <person name="Bae S.S."/>
            <person name="Baek K."/>
        </authorList>
    </citation>
    <scope>NUCLEOTIDE SEQUENCE</scope>
    <source>
        <strain evidence="1">S481</strain>
    </source>
</reference>
<dbReference type="PROSITE" id="PS51257">
    <property type="entry name" value="PROKAR_LIPOPROTEIN"/>
    <property type="match status" value="1"/>
</dbReference>
<protein>
    <recommendedName>
        <fullName evidence="3">Viral A-type inclusion protein</fullName>
    </recommendedName>
</protein>
<dbReference type="EMBL" id="CP070608">
    <property type="protein sequence ID" value="QSE97368.1"/>
    <property type="molecule type" value="Genomic_DNA"/>
</dbReference>